<keyword evidence="1 6" id="KW-0963">Cytoplasm</keyword>
<keyword evidence="10" id="KW-1185">Reference proteome</keyword>
<dbReference type="AlphaFoldDB" id="A0A1G7Z940"/>
<evidence type="ECO:0000313" key="9">
    <source>
        <dbReference type="EMBL" id="SDH05282.1"/>
    </source>
</evidence>
<dbReference type="NCBIfam" id="TIGR00096">
    <property type="entry name" value="16S rRNA (cytidine(1402)-2'-O)-methyltransferase"/>
    <property type="match status" value="1"/>
</dbReference>
<evidence type="ECO:0000256" key="2">
    <source>
        <dbReference type="ARBA" id="ARBA00022552"/>
    </source>
</evidence>
<dbReference type="SUPFAM" id="SSF53790">
    <property type="entry name" value="Tetrapyrrole methylase"/>
    <property type="match status" value="1"/>
</dbReference>
<dbReference type="RefSeq" id="WP_342719732.1">
    <property type="nucleotide sequence ID" value="NZ_FNCV01000004.1"/>
</dbReference>
<feature type="domain" description="RsmI HTH" evidence="8">
    <location>
        <begin position="224"/>
        <end position="269"/>
    </location>
</feature>
<evidence type="ECO:0000256" key="6">
    <source>
        <dbReference type="HAMAP-Rule" id="MF_01877"/>
    </source>
</evidence>
<comment type="similarity">
    <text evidence="6">Belongs to the methyltransferase superfamily. RsmI family.</text>
</comment>
<feature type="domain" description="Tetrapyrrole methylase" evidence="7">
    <location>
        <begin position="3"/>
        <end position="198"/>
    </location>
</feature>
<dbReference type="CDD" id="cd11648">
    <property type="entry name" value="RsmI"/>
    <property type="match status" value="1"/>
</dbReference>
<dbReference type="InterPro" id="IPR018063">
    <property type="entry name" value="SAM_MeTrfase_RsmI_CS"/>
</dbReference>
<dbReference type="EC" id="2.1.1.198" evidence="6"/>
<dbReference type="InterPro" id="IPR014776">
    <property type="entry name" value="4pyrrole_Mease_sub2"/>
</dbReference>
<dbReference type="EMBL" id="FNCV01000004">
    <property type="protein sequence ID" value="SDH05282.1"/>
    <property type="molecule type" value="Genomic_DNA"/>
</dbReference>
<keyword evidence="5 6" id="KW-0949">S-adenosyl-L-methionine</keyword>
<dbReference type="GO" id="GO:0070677">
    <property type="term" value="F:rRNA (cytosine-2'-O-)-methyltransferase activity"/>
    <property type="evidence" value="ECO:0007669"/>
    <property type="project" value="UniProtKB-UniRule"/>
</dbReference>
<dbReference type="InterPro" id="IPR014777">
    <property type="entry name" value="4pyrrole_Mease_sub1"/>
</dbReference>
<gene>
    <name evidence="6" type="primary">rsmI</name>
    <name evidence="9" type="ORF">SAMN05421742_10442</name>
</gene>
<evidence type="ECO:0000256" key="1">
    <source>
        <dbReference type="ARBA" id="ARBA00022490"/>
    </source>
</evidence>
<dbReference type="InterPro" id="IPR008189">
    <property type="entry name" value="rRNA_ssu_MeTfrase_I"/>
</dbReference>
<dbReference type="PIRSF" id="PIRSF005917">
    <property type="entry name" value="MTase_YraL"/>
    <property type="match status" value="1"/>
</dbReference>
<organism evidence="9 10">
    <name type="scientific">Roseospirillum parvum</name>
    <dbReference type="NCBI Taxonomy" id="83401"/>
    <lineage>
        <taxon>Bacteria</taxon>
        <taxon>Pseudomonadati</taxon>
        <taxon>Pseudomonadota</taxon>
        <taxon>Alphaproteobacteria</taxon>
        <taxon>Rhodospirillales</taxon>
        <taxon>Rhodospirillaceae</taxon>
        <taxon>Roseospirillum</taxon>
    </lineage>
</organism>
<dbReference type="PANTHER" id="PTHR46111:SF1">
    <property type="entry name" value="RIBOSOMAL RNA SMALL SUBUNIT METHYLTRANSFERASE I"/>
    <property type="match status" value="1"/>
</dbReference>
<evidence type="ECO:0000259" key="8">
    <source>
        <dbReference type="Pfam" id="PF23016"/>
    </source>
</evidence>
<dbReference type="HAMAP" id="MF_01877">
    <property type="entry name" value="16SrRNA_methyltr_I"/>
    <property type="match status" value="1"/>
</dbReference>
<dbReference type="Gene3D" id="3.30.950.10">
    <property type="entry name" value="Methyltransferase, Cobalt-precorrin-4 Transmethylase, Domain 2"/>
    <property type="match status" value="1"/>
</dbReference>
<dbReference type="Pfam" id="PF23016">
    <property type="entry name" value="RsmI_C"/>
    <property type="match status" value="1"/>
</dbReference>
<evidence type="ECO:0000256" key="3">
    <source>
        <dbReference type="ARBA" id="ARBA00022603"/>
    </source>
</evidence>
<dbReference type="FunFam" id="3.30.950.10:FF:000002">
    <property type="entry name" value="Ribosomal RNA small subunit methyltransferase I"/>
    <property type="match status" value="1"/>
</dbReference>
<dbReference type="PANTHER" id="PTHR46111">
    <property type="entry name" value="RIBOSOMAL RNA SMALL SUBUNIT METHYLTRANSFERASE I"/>
    <property type="match status" value="1"/>
</dbReference>
<evidence type="ECO:0000256" key="5">
    <source>
        <dbReference type="ARBA" id="ARBA00022691"/>
    </source>
</evidence>
<comment type="function">
    <text evidence="6">Catalyzes the 2'-O-methylation of the ribose of cytidine 1402 (C1402) in 16S rRNA.</text>
</comment>
<dbReference type="Gene3D" id="3.40.1010.10">
    <property type="entry name" value="Cobalt-precorrin-4 Transmethylase, Domain 1"/>
    <property type="match status" value="1"/>
</dbReference>
<keyword evidence="4 6" id="KW-0808">Transferase</keyword>
<dbReference type="InterPro" id="IPR053910">
    <property type="entry name" value="RsmI_HTH"/>
</dbReference>
<sequence>MATPIGNLGDFTERARAVLAGVDLIACEDTRVTGRLCGHFGITTPRQAYHEHNAARERPRLLARLAAGERIALVSDAGTPLISDPGYRLVAEARAAGHAVRTVPGASAVMAALTVAGLPTDRFLFAGFLPPKGGPRRRAIAELAPVPATLVLFESPRRLPETLADLAEGLDGGRLASVCRELTKLYEEVRHGSLAELAGHYAAEGPPKGEVVLVIAPPEAPAAASQGDIDAALRQALDEGLSVRDAARRVSERTDTARHTVYARALALKNGEEDAP</sequence>
<keyword evidence="2 6" id="KW-0698">rRNA processing</keyword>
<evidence type="ECO:0000256" key="4">
    <source>
        <dbReference type="ARBA" id="ARBA00022679"/>
    </source>
</evidence>
<evidence type="ECO:0000313" key="10">
    <source>
        <dbReference type="Proteomes" id="UP000217076"/>
    </source>
</evidence>
<proteinExistence type="inferred from homology"/>
<dbReference type="GO" id="GO:0005737">
    <property type="term" value="C:cytoplasm"/>
    <property type="evidence" value="ECO:0007669"/>
    <property type="project" value="UniProtKB-SubCell"/>
</dbReference>
<dbReference type="PROSITE" id="PS01296">
    <property type="entry name" value="RSMI"/>
    <property type="match status" value="1"/>
</dbReference>
<dbReference type="STRING" id="83401.SAMN05421742_10442"/>
<accession>A0A1G7Z940</accession>
<comment type="subcellular location">
    <subcellularLocation>
        <location evidence="6">Cytoplasm</location>
    </subcellularLocation>
</comment>
<name>A0A1G7Z940_9PROT</name>
<evidence type="ECO:0000259" key="7">
    <source>
        <dbReference type="Pfam" id="PF00590"/>
    </source>
</evidence>
<dbReference type="InterPro" id="IPR000878">
    <property type="entry name" value="4pyrrol_Mease"/>
</dbReference>
<dbReference type="Pfam" id="PF00590">
    <property type="entry name" value="TP_methylase"/>
    <property type="match status" value="1"/>
</dbReference>
<keyword evidence="3 6" id="KW-0489">Methyltransferase</keyword>
<dbReference type="InterPro" id="IPR035996">
    <property type="entry name" value="4pyrrol_Methylase_sf"/>
</dbReference>
<reference evidence="10" key="1">
    <citation type="submission" date="2016-10" db="EMBL/GenBank/DDBJ databases">
        <authorList>
            <person name="Varghese N."/>
            <person name="Submissions S."/>
        </authorList>
    </citation>
    <scope>NUCLEOTIDE SEQUENCE [LARGE SCALE GENOMIC DNA]</scope>
    <source>
        <strain evidence="10">930I</strain>
    </source>
</reference>
<dbReference type="Proteomes" id="UP000217076">
    <property type="component" value="Unassembled WGS sequence"/>
</dbReference>
<protein>
    <recommendedName>
        <fullName evidence="6">Ribosomal RNA small subunit methyltransferase I</fullName>
        <ecNumber evidence="6">2.1.1.198</ecNumber>
    </recommendedName>
    <alternativeName>
        <fullName evidence="6">16S rRNA 2'-O-ribose C1402 methyltransferase</fullName>
    </alternativeName>
    <alternativeName>
        <fullName evidence="6">rRNA (cytidine-2'-O-)-methyltransferase RsmI</fullName>
    </alternativeName>
</protein>
<comment type="catalytic activity">
    <reaction evidence="6">
        <text>cytidine(1402) in 16S rRNA + S-adenosyl-L-methionine = 2'-O-methylcytidine(1402) in 16S rRNA + S-adenosyl-L-homocysteine + H(+)</text>
        <dbReference type="Rhea" id="RHEA:42924"/>
        <dbReference type="Rhea" id="RHEA-COMP:10285"/>
        <dbReference type="Rhea" id="RHEA-COMP:10286"/>
        <dbReference type="ChEBI" id="CHEBI:15378"/>
        <dbReference type="ChEBI" id="CHEBI:57856"/>
        <dbReference type="ChEBI" id="CHEBI:59789"/>
        <dbReference type="ChEBI" id="CHEBI:74495"/>
        <dbReference type="ChEBI" id="CHEBI:82748"/>
        <dbReference type="EC" id="2.1.1.198"/>
    </reaction>
</comment>